<keyword evidence="4" id="KW-0444">Lipid biosynthesis</keyword>
<evidence type="ECO:0000256" key="5">
    <source>
        <dbReference type="ARBA" id="ARBA00022679"/>
    </source>
</evidence>
<evidence type="ECO:0000256" key="13">
    <source>
        <dbReference type="SAM" id="Phobius"/>
    </source>
</evidence>
<evidence type="ECO:0008006" key="15">
    <source>
        <dbReference type="Google" id="ProtNLM"/>
    </source>
</evidence>
<keyword evidence="12" id="KW-1208">Phospholipid metabolism</keyword>
<reference evidence="14" key="1">
    <citation type="submission" date="2018-05" db="EMBL/GenBank/DDBJ databases">
        <authorList>
            <person name="Lanie J.A."/>
            <person name="Ng W.-L."/>
            <person name="Kazmierczak K.M."/>
            <person name="Andrzejewski T.M."/>
            <person name="Davidsen T.M."/>
            <person name="Wayne K.J."/>
            <person name="Tettelin H."/>
            <person name="Glass J.I."/>
            <person name="Rusch D."/>
            <person name="Podicherti R."/>
            <person name="Tsui H.-C.T."/>
            <person name="Winkler M.E."/>
        </authorList>
    </citation>
    <scope>NUCLEOTIDE SEQUENCE</scope>
</reference>
<keyword evidence="9" id="KW-0443">Lipid metabolism</keyword>
<dbReference type="PANTHER" id="PTHR46382">
    <property type="entry name" value="PHOSPHATIDATE CYTIDYLYLTRANSFERASE"/>
    <property type="match status" value="1"/>
</dbReference>
<evidence type="ECO:0000256" key="11">
    <source>
        <dbReference type="ARBA" id="ARBA00023209"/>
    </source>
</evidence>
<dbReference type="GO" id="GO:0005886">
    <property type="term" value="C:plasma membrane"/>
    <property type="evidence" value="ECO:0007669"/>
    <property type="project" value="UniProtKB-SubCell"/>
</dbReference>
<evidence type="ECO:0000256" key="1">
    <source>
        <dbReference type="ARBA" id="ARBA00004651"/>
    </source>
</evidence>
<evidence type="ECO:0000256" key="12">
    <source>
        <dbReference type="ARBA" id="ARBA00023264"/>
    </source>
</evidence>
<evidence type="ECO:0000256" key="10">
    <source>
        <dbReference type="ARBA" id="ARBA00023136"/>
    </source>
</evidence>
<proteinExistence type="inferred from homology"/>
<keyword evidence="8 13" id="KW-1133">Transmembrane helix</keyword>
<organism evidence="14">
    <name type="scientific">marine metagenome</name>
    <dbReference type="NCBI Taxonomy" id="408172"/>
    <lineage>
        <taxon>unclassified sequences</taxon>
        <taxon>metagenomes</taxon>
        <taxon>ecological metagenomes</taxon>
    </lineage>
</organism>
<evidence type="ECO:0000256" key="6">
    <source>
        <dbReference type="ARBA" id="ARBA00022692"/>
    </source>
</evidence>
<evidence type="ECO:0000256" key="8">
    <source>
        <dbReference type="ARBA" id="ARBA00022989"/>
    </source>
</evidence>
<evidence type="ECO:0000313" key="14">
    <source>
        <dbReference type="EMBL" id="SVA09010.1"/>
    </source>
</evidence>
<feature type="transmembrane region" description="Helical" evidence="13">
    <location>
        <begin position="51"/>
        <end position="70"/>
    </location>
</feature>
<protein>
    <recommendedName>
        <fullName evidence="15">Phosphatidate cytidylyltransferase</fullName>
    </recommendedName>
</protein>
<dbReference type="Pfam" id="PF01148">
    <property type="entry name" value="CTP_transf_1"/>
    <property type="match status" value="1"/>
</dbReference>
<keyword evidence="6 13" id="KW-0812">Transmembrane</keyword>
<feature type="transmembrane region" description="Helical" evidence="13">
    <location>
        <begin position="196"/>
        <end position="215"/>
    </location>
</feature>
<evidence type="ECO:0000256" key="2">
    <source>
        <dbReference type="ARBA" id="ARBA00010185"/>
    </source>
</evidence>
<evidence type="ECO:0000256" key="3">
    <source>
        <dbReference type="ARBA" id="ARBA00022475"/>
    </source>
</evidence>
<feature type="transmembrane region" description="Helical" evidence="13">
    <location>
        <begin position="76"/>
        <end position="95"/>
    </location>
</feature>
<keyword evidence="3" id="KW-1003">Cell membrane</keyword>
<evidence type="ECO:0000256" key="9">
    <source>
        <dbReference type="ARBA" id="ARBA00023098"/>
    </source>
</evidence>
<dbReference type="GO" id="GO:0004605">
    <property type="term" value="F:phosphatidate cytidylyltransferase activity"/>
    <property type="evidence" value="ECO:0007669"/>
    <property type="project" value="TreeGrafter"/>
</dbReference>
<feature type="transmembrane region" description="Helical" evidence="13">
    <location>
        <begin position="27"/>
        <end position="44"/>
    </location>
</feature>
<dbReference type="EMBL" id="UINC01003758">
    <property type="protein sequence ID" value="SVA09010.1"/>
    <property type="molecule type" value="Genomic_DNA"/>
</dbReference>
<evidence type="ECO:0000256" key="4">
    <source>
        <dbReference type="ARBA" id="ARBA00022516"/>
    </source>
</evidence>
<feature type="transmembrane region" description="Helical" evidence="13">
    <location>
        <begin position="170"/>
        <end position="190"/>
    </location>
</feature>
<feature type="transmembrane region" description="Helical" evidence="13">
    <location>
        <begin position="131"/>
        <end position="149"/>
    </location>
</feature>
<dbReference type="InterPro" id="IPR000374">
    <property type="entry name" value="PC_trans"/>
</dbReference>
<comment type="subcellular location">
    <subcellularLocation>
        <location evidence="1">Cell membrane</location>
        <topology evidence="1">Multi-pass membrane protein</topology>
    </subcellularLocation>
</comment>
<evidence type="ECO:0000256" key="7">
    <source>
        <dbReference type="ARBA" id="ARBA00022695"/>
    </source>
</evidence>
<comment type="similarity">
    <text evidence="2">Belongs to the CDS family.</text>
</comment>
<name>A0A381SYB4_9ZZZZ</name>
<dbReference type="GO" id="GO:0016024">
    <property type="term" value="P:CDP-diacylglycerol biosynthetic process"/>
    <property type="evidence" value="ECO:0007669"/>
    <property type="project" value="TreeGrafter"/>
</dbReference>
<dbReference type="PROSITE" id="PS01315">
    <property type="entry name" value="CDS"/>
    <property type="match status" value="1"/>
</dbReference>
<keyword evidence="10 13" id="KW-0472">Membrane</keyword>
<gene>
    <name evidence="14" type="ORF">METZ01_LOCUS61864</name>
</gene>
<dbReference type="AlphaFoldDB" id="A0A381SYB4"/>
<sequence>MKRVISALVILAVLVGTLWWLPPWVTFVLAEIVVLLALVEYARLAERVGMAVPTGIVVVAGLAICASIAWDYAVAPVLMTAMVAVGAAAVGRGSVQRSDGWFYTVGLFGPLYVGLPIGTLAAIHLRQGPELVFLLLFVIVASDISQFYGGRALGRRALAPTISPKKTVEGAICGIVAGAVAVVVVGKWSGLGFQPLQAGAFGAALAGFGIIGDLFESKLKREAGVKDASGLIPGHGGILDRLDSWLFAIPLFDVVIRGM</sequence>
<feature type="transmembrane region" description="Helical" evidence="13">
    <location>
        <begin position="102"/>
        <end position="125"/>
    </location>
</feature>
<keyword evidence="7" id="KW-0548">Nucleotidyltransferase</keyword>
<feature type="transmembrane region" description="Helical" evidence="13">
    <location>
        <begin position="5"/>
        <end position="21"/>
    </location>
</feature>
<dbReference type="PANTHER" id="PTHR46382:SF1">
    <property type="entry name" value="PHOSPHATIDATE CYTIDYLYLTRANSFERASE"/>
    <property type="match status" value="1"/>
</dbReference>
<keyword evidence="11" id="KW-0594">Phospholipid biosynthesis</keyword>
<keyword evidence="5" id="KW-0808">Transferase</keyword>
<accession>A0A381SYB4</accession>